<dbReference type="AlphaFoldDB" id="A0A1Y2GI71"/>
<protein>
    <submittedName>
        <fullName evidence="2">Uncharacterized protein</fullName>
    </submittedName>
</protein>
<dbReference type="InParanoid" id="A0A1Y2GI71"/>
<keyword evidence="3" id="KW-1185">Reference proteome</keyword>
<accession>A0A1Y2GI71</accession>
<dbReference type="OrthoDB" id="2448686at2759"/>
<organism evidence="2 3">
    <name type="scientific">Lobosporangium transversale</name>
    <dbReference type="NCBI Taxonomy" id="64571"/>
    <lineage>
        <taxon>Eukaryota</taxon>
        <taxon>Fungi</taxon>
        <taxon>Fungi incertae sedis</taxon>
        <taxon>Mucoromycota</taxon>
        <taxon>Mortierellomycotina</taxon>
        <taxon>Mortierellomycetes</taxon>
        <taxon>Mortierellales</taxon>
        <taxon>Mortierellaceae</taxon>
        <taxon>Lobosporangium</taxon>
    </lineage>
</organism>
<dbReference type="EMBL" id="MCFF01000099">
    <property type="protein sequence ID" value="ORY92388.1"/>
    <property type="molecule type" value="Genomic_DNA"/>
</dbReference>
<sequence>MSDSLLNDESQKIRTQQLKLEKLHEAMRRYPGSKYFIDYEDWTKEGYFKYRFEFASRNPSAAAKQYNQLMDLFRNSGSTAHLEYASINKMKMTKRWVMDLCSVPADGDQMASDTDTSILSATSAVTASTLSSSTLDAMLEAFNNNYESYEGPSMDLPSGIVFDKAIRDSAIEQINPKRYDIPKWKTDIVLGYETVQSIYEATRNGADIKIASIEGVEEKELIAFNKMIFDFMTSIYNFYEDNGSCFELERSLKNATRTLNDRQSSGHKVDAIFYCKEASLLEIGAVEGGKKDEGSYGTKVLSDGLKTAKSLKDMHDYACTETCLNGIQQQTAREKVEVFGFLVSGLRIQFITLKHFGGRFMYLHRETPQSMPRQLDDKSFRKVKKLLITSLEIREYMRDLVEGLVELIYNLNVRNTDQYKYAQTLTTPPSSPKLKKVRI</sequence>
<name>A0A1Y2GI71_9FUNG</name>
<dbReference type="EMBL" id="MCFF01000038">
    <property type="protein sequence ID" value="ORZ08247.1"/>
    <property type="molecule type" value="Genomic_DNA"/>
</dbReference>
<dbReference type="RefSeq" id="XP_021878330.1">
    <property type="nucleotide sequence ID" value="XM_022029046.1"/>
</dbReference>
<evidence type="ECO:0000313" key="2">
    <source>
        <dbReference type="EMBL" id="ORZ08247.1"/>
    </source>
</evidence>
<gene>
    <name evidence="2" type="ORF">BCR41DRAFT_399302</name>
    <name evidence="1" type="ORF">BCR41DRAFT_402599</name>
</gene>
<dbReference type="Proteomes" id="UP000193648">
    <property type="component" value="Unassembled WGS sequence"/>
</dbReference>
<dbReference type="GeneID" id="33570889"/>
<reference evidence="2 3" key="1">
    <citation type="submission" date="2016-07" db="EMBL/GenBank/DDBJ databases">
        <title>Pervasive Adenine N6-methylation of Active Genes in Fungi.</title>
        <authorList>
            <consortium name="DOE Joint Genome Institute"/>
            <person name="Mondo S.J."/>
            <person name="Dannebaum R.O."/>
            <person name="Kuo R.C."/>
            <person name="Labutti K."/>
            <person name="Haridas S."/>
            <person name="Kuo A."/>
            <person name="Salamov A."/>
            <person name="Ahrendt S.R."/>
            <person name="Lipzen A."/>
            <person name="Sullivan W."/>
            <person name="Andreopoulos W.B."/>
            <person name="Clum A."/>
            <person name="Lindquist E."/>
            <person name="Daum C."/>
            <person name="Ramamoorthy G.K."/>
            <person name="Gryganskyi A."/>
            <person name="Culley D."/>
            <person name="Magnuson J.K."/>
            <person name="James T.Y."/>
            <person name="O'Malley M.A."/>
            <person name="Stajich J.E."/>
            <person name="Spatafora J.W."/>
            <person name="Visel A."/>
            <person name="Grigoriev I.V."/>
        </authorList>
    </citation>
    <scope>NUCLEOTIDE SEQUENCE [LARGE SCALE GENOMIC DNA]</scope>
    <source>
        <strain evidence="2 3">NRRL 3116</strain>
    </source>
</reference>
<proteinExistence type="predicted"/>
<evidence type="ECO:0000313" key="3">
    <source>
        <dbReference type="Proteomes" id="UP000193648"/>
    </source>
</evidence>
<comment type="caution">
    <text evidence="2">The sequence shown here is derived from an EMBL/GenBank/DDBJ whole genome shotgun (WGS) entry which is preliminary data.</text>
</comment>
<evidence type="ECO:0000313" key="1">
    <source>
        <dbReference type="EMBL" id="ORY92388.1"/>
    </source>
</evidence>